<gene>
    <name evidence="1" type="ORF">SDC9_184437</name>
</gene>
<organism evidence="1">
    <name type="scientific">bioreactor metagenome</name>
    <dbReference type="NCBI Taxonomy" id="1076179"/>
    <lineage>
        <taxon>unclassified sequences</taxon>
        <taxon>metagenomes</taxon>
        <taxon>ecological metagenomes</taxon>
    </lineage>
</organism>
<evidence type="ECO:0000313" key="1">
    <source>
        <dbReference type="EMBL" id="MPN36925.1"/>
    </source>
</evidence>
<reference evidence="1" key="1">
    <citation type="submission" date="2019-08" db="EMBL/GenBank/DDBJ databases">
        <authorList>
            <person name="Kucharzyk K."/>
            <person name="Murdoch R.W."/>
            <person name="Higgins S."/>
            <person name="Loffler F."/>
        </authorList>
    </citation>
    <scope>NUCLEOTIDE SEQUENCE</scope>
</reference>
<name>A0A645HD13_9ZZZZ</name>
<sequence>MRILIFALGMIGLVCFTGCKQNEPYYQTQARYNEADAIRAAEYEKMQTQQYQQNMQNQQRNEYLRNSNMKQIQVNQ</sequence>
<proteinExistence type="predicted"/>
<comment type="caution">
    <text evidence="1">The sequence shown here is derived from an EMBL/GenBank/DDBJ whole genome shotgun (WGS) entry which is preliminary data.</text>
</comment>
<accession>A0A645HD13</accession>
<dbReference type="EMBL" id="VSSQ01091339">
    <property type="protein sequence ID" value="MPN36925.1"/>
    <property type="molecule type" value="Genomic_DNA"/>
</dbReference>
<protein>
    <submittedName>
        <fullName evidence="1">Uncharacterized protein</fullName>
    </submittedName>
</protein>
<dbReference type="AlphaFoldDB" id="A0A645HD13"/>